<reference evidence="2 3" key="1">
    <citation type="submission" date="2019-11" db="EMBL/GenBank/DDBJ databases">
        <title>Whole genome sequence of Oryza granulata.</title>
        <authorList>
            <person name="Li W."/>
        </authorList>
    </citation>
    <scope>NUCLEOTIDE SEQUENCE [LARGE SCALE GENOMIC DNA]</scope>
    <source>
        <strain evidence="3">cv. Menghai</strain>
        <tissue evidence="2">Leaf</tissue>
    </source>
</reference>
<dbReference type="InterPro" id="IPR013103">
    <property type="entry name" value="RVT_2"/>
</dbReference>
<evidence type="ECO:0000313" key="2">
    <source>
        <dbReference type="EMBL" id="KAF0897140.1"/>
    </source>
</evidence>
<dbReference type="OrthoDB" id="414945at2759"/>
<comment type="caution">
    <text evidence="2">The sequence shown here is derived from an EMBL/GenBank/DDBJ whole genome shotgun (WGS) entry which is preliminary data.</text>
</comment>
<accession>A0A6G1CAE1</accession>
<organism evidence="2 3">
    <name type="scientific">Oryza meyeriana var. granulata</name>
    <dbReference type="NCBI Taxonomy" id="110450"/>
    <lineage>
        <taxon>Eukaryota</taxon>
        <taxon>Viridiplantae</taxon>
        <taxon>Streptophyta</taxon>
        <taxon>Embryophyta</taxon>
        <taxon>Tracheophyta</taxon>
        <taxon>Spermatophyta</taxon>
        <taxon>Magnoliopsida</taxon>
        <taxon>Liliopsida</taxon>
        <taxon>Poales</taxon>
        <taxon>Poaceae</taxon>
        <taxon>BOP clade</taxon>
        <taxon>Oryzoideae</taxon>
        <taxon>Oryzeae</taxon>
        <taxon>Oryzinae</taxon>
        <taxon>Oryza</taxon>
        <taxon>Oryza meyeriana</taxon>
    </lineage>
</organism>
<proteinExistence type="predicted"/>
<sequence>MDVKSAFLNRELVEEVYVRQPPGFTVVAHEDKVLRLDKALYGLRQALRAWNAKLDETLVALGFSHSASEHAIYTHGEGPSRLLTDPERNIRILNPP</sequence>
<evidence type="ECO:0000259" key="1">
    <source>
        <dbReference type="Pfam" id="PF07727"/>
    </source>
</evidence>
<feature type="domain" description="Reverse transcriptase Ty1/copia-type" evidence="1">
    <location>
        <begin position="1"/>
        <end position="83"/>
    </location>
</feature>
<name>A0A6G1CAE1_9ORYZ</name>
<keyword evidence="3" id="KW-1185">Reference proteome</keyword>
<protein>
    <recommendedName>
        <fullName evidence="1">Reverse transcriptase Ty1/copia-type domain-containing protein</fullName>
    </recommendedName>
</protein>
<dbReference type="AlphaFoldDB" id="A0A6G1CAE1"/>
<dbReference type="Pfam" id="PF07727">
    <property type="entry name" value="RVT_2"/>
    <property type="match status" value="1"/>
</dbReference>
<dbReference type="EMBL" id="SPHZ02000010">
    <property type="protein sequence ID" value="KAF0897140.1"/>
    <property type="molecule type" value="Genomic_DNA"/>
</dbReference>
<gene>
    <name evidence="2" type="ORF">E2562_033936</name>
</gene>
<evidence type="ECO:0000313" key="3">
    <source>
        <dbReference type="Proteomes" id="UP000479710"/>
    </source>
</evidence>
<dbReference type="Proteomes" id="UP000479710">
    <property type="component" value="Unassembled WGS sequence"/>
</dbReference>